<proteinExistence type="predicted"/>
<evidence type="ECO:0000256" key="1">
    <source>
        <dbReference type="ARBA" id="ARBA00022475"/>
    </source>
</evidence>
<gene>
    <name evidence="6" type="ORF">EV138_0249</name>
</gene>
<evidence type="ECO:0000256" key="2">
    <source>
        <dbReference type="ARBA" id="ARBA00022729"/>
    </source>
</evidence>
<keyword evidence="2" id="KW-0732">Signal</keyword>
<sequence>MPTVIDRIRSATTEAFRAAGICAILPGKILDPIGYGIETTRAGGSMQPETTTGGMRRRSFVAGALGVSAAAGSGGLLTGCGSADTAAGADADSLAAPPAVLGPKKSGVNYPPGYVGPVARELRPIVNEPVRFTIVVPQSLTVGDWNRNAFTQWMQQQTGIQIEWRQVAGGDDTMTKVNAMMAAGDIPDAFLGVAFTRSQLYLYGAQNLFVDLTPYLDKYAPNLQQVEKDYPDARRLMRSPDKGIYSFPDINDCYHCRASNGRSYLNTEWLRKVGLDIPSTTDEFREVLKAFKQADLGGKGRTIPFAGYKDAPLDTYFMNAFLYNPGDPWLVLNDGKVEANYVKDEWREGLKYLRGLYADGLLNKDAFTADQDQMNRYGNNPDRPIIGGARGYYWGSFLEIDEADPKARWHQYSSIPPLRGPNNVRYAAWNYLKVGLEVSTLVITRKCKRPDLLVRWADVQFDLEAILRSYGGPDFQWAAKGDKGINGKQAIYSLGETWASDTTKGKTWDQYGVMYRSGDFRLAERVNPRKPTFESPLYEQTRDDYFPYKQPVDLEFPPVTLEADQAAQDAEIGLNLKGEVNLSMAKFVTGKLDPADDGHWRDYLARIGKIGLKPYLEIQQAAYEAFQG</sequence>
<dbReference type="InterPro" id="IPR050490">
    <property type="entry name" value="Bact_solute-bd_prot1"/>
</dbReference>
<reference evidence="6 7" key="1">
    <citation type="submission" date="2019-03" db="EMBL/GenBank/DDBJ databases">
        <title>Genomic Encyclopedia of Type Strains, Phase III (KMG-III): the genomes of soil and plant-associated and newly described type strains.</title>
        <authorList>
            <person name="Whitman W."/>
        </authorList>
    </citation>
    <scope>NUCLEOTIDE SEQUENCE [LARGE SCALE GENOMIC DNA]</scope>
    <source>
        <strain evidence="6 7">VKM Ac-2575</strain>
    </source>
</reference>
<organism evidence="6 7">
    <name type="scientific">Kribbella voronezhensis</name>
    <dbReference type="NCBI Taxonomy" id="2512212"/>
    <lineage>
        <taxon>Bacteria</taxon>
        <taxon>Bacillati</taxon>
        <taxon>Actinomycetota</taxon>
        <taxon>Actinomycetes</taxon>
        <taxon>Propionibacteriales</taxon>
        <taxon>Kribbellaceae</taxon>
        <taxon>Kribbella</taxon>
    </lineage>
</organism>
<protein>
    <submittedName>
        <fullName evidence="6">Putative aldouronate transport system substrate-binding protein</fullName>
    </submittedName>
</protein>
<accession>A0A4R7T4H9</accession>
<evidence type="ECO:0000256" key="5">
    <source>
        <dbReference type="ARBA" id="ARBA00023288"/>
    </source>
</evidence>
<dbReference type="Proteomes" id="UP000295151">
    <property type="component" value="Unassembled WGS sequence"/>
</dbReference>
<evidence type="ECO:0000256" key="3">
    <source>
        <dbReference type="ARBA" id="ARBA00023136"/>
    </source>
</evidence>
<name>A0A4R7T4H9_9ACTN</name>
<keyword evidence="7" id="KW-1185">Reference proteome</keyword>
<evidence type="ECO:0000256" key="4">
    <source>
        <dbReference type="ARBA" id="ARBA00023139"/>
    </source>
</evidence>
<keyword evidence="5" id="KW-0449">Lipoprotein</keyword>
<dbReference type="SUPFAM" id="SSF53850">
    <property type="entry name" value="Periplasmic binding protein-like II"/>
    <property type="match status" value="1"/>
</dbReference>
<dbReference type="Gene3D" id="3.40.190.10">
    <property type="entry name" value="Periplasmic binding protein-like II"/>
    <property type="match status" value="2"/>
</dbReference>
<keyword evidence="3" id="KW-0472">Membrane</keyword>
<dbReference type="PANTHER" id="PTHR43649:SF33">
    <property type="entry name" value="POLYGALACTURONAN_RHAMNOGALACTURONAN-BINDING PROTEIN YTCQ"/>
    <property type="match status" value="1"/>
</dbReference>
<keyword evidence="4" id="KW-0564">Palmitate</keyword>
<dbReference type="OrthoDB" id="3225049at2"/>
<keyword evidence="1" id="KW-1003">Cell membrane</keyword>
<comment type="caution">
    <text evidence="6">The sequence shown here is derived from an EMBL/GenBank/DDBJ whole genome shotgun (WGS) entry which is preliminary data.</text>
</comment>
<evidence type="ECO:0000313" key="6">
    <source>
        <dbReference type="EMBL" id="TDU86734.1"/>
    </source>
</evidence>
<dbReference type="Pfam" id="PF01547">
    <property type="entry name" value="SBP_bac_1"/>
    <property type="match status" value="1"/>
</dbReference>
<dbReference type="EMBL" id="SOCE01000001">
    <property type="protein sequence ID" value="TDU86734.1"/>
    <property type="molecule type" value="Genomic_DNA"/>
</dbReference>
<dbReference type="PANTHER" id="PTHR43649">
    <property type="entry name" value="ARABINOSE-BINDING PROTEIN-RELATED"/>
    <property type="match status" value="1"/>
</dbReference>
<evidence type="ECO:0000313" key="7">
    <source>
        <dbReference type="Proteomes" id="UP000295151"/>
    </source>
</evidence>
<dbReference type="InterPro" id="IPR006059">
    <property type="entry name" value="SBP"/>
</dbReference>
<dbReference type="AlphaFoldDB" id="A0A4R7T4H9"/>